<dbReference type="AlphaFoldDB" id="A0A9J9L0E0"/>
<organism evidence="2 3">
    <name type="scientific">Enterobacter sp. (strain 638)</name>
    <dbReference type="NCBI Taxonomy" id="399742"/>
    <lineage>
        <taxon>Bacteria</taxon>
        <taxon>Pseudomonadati</taxon>
        <taxon>Pseudomonadota</taxon>
        <taxon>Gammaproteobacteria</taxon>
        <taxon>Enterobacterales</taxon>
        <taxon>Enterobacteriaceae</taxon>
        <taxon>Enterobacter</taxon>
    </lineage>
</organism>
<keyword evidence="1" id="KW-0812">Transmembrane</keyword>
<dbReference type="Proteomes" id="UP000000230">
    <property type="component" value="Chromosome"/>
</dbReference>
<reference evidence="3" key="1">
    <citation type="journal article" date="2010" name="PLoS Genet.">
        <title>Genome sequence of the plant growth promoting endophytic bacterium Enterobacter sp. 638.</title>
        <authorList>
            <person name="Taghavi S."/>
            <person name="van der Lelie D."/>
            <person name="Hoffman A."/>
            <person name="Zhang Y.B."/>
            <person name="Walla M.D."/>
            <person name="Vangronsveld J."/>
            <person name="Newman L."/>
            <person name="Monchy S."/>
        </authorList>
    </citation>
    <scope>NUCLEOTIDE SEQUENCE [LARGE SCALE GENOMIC DNA]</scope>
    <source>
        <strain evidence="3">638</strain>
    </source>
</reference>
<name>A0A9J9L0E0_ENT38</name>
<dbReference type="KEGG" id="ent:Ent638_3002"/>
<keyword evidence="1" id="KW-0472">Membrane</keyword>
<evidence type="ECO:0000313" key="3">
    <source>
        <dbReference type="Proteomes" id="UP000000230"/>
    </source>
</evidence>
<sequence>MVISRGVVMSGPAKWSFRLLVFLAITIALMLSGVFNPLAESLKFTVTNLMNYFPTEKLEPYPDRVDDNYFTMYIVFNALTAAVAVFLGEKVVWLERNT</sequence>
<evidence type="ECO:0000256" key="1">
    <source>
        <dbReference type="SAM" id="Phobius"/>
    </source>
</evidence>
<keyword evidence="3" id="KW-1185">Reference proteome</keyword>
<protein>
    <submittedName>
        <fullName evidence="2">Uncharacterized protein</fullName>
    </submittedName>
</protein>
<proteinExistence type="predicted"/>
<dbReference type="EMBL" id="CP000653">
    <property type="protein sequence ID" value="ABP61666.1"/>
    <property type="molecule type" value="Genomic_DNA"/>
</dbReference>
<keyword evidence="1" id="KW-1133">Transmembrane helix</keyword>
<gene>
    <name evidence="2" type="ordered locus">Ent638_3002</name>
</gene>
<evidence type="ECO:0000313" key="2">
    <source>
        <dbReference type="EMBL" id="ABP61666.1"/>
    </source>
</evidence>
<feature type="transmembrane region" description="Helical" evidence="1">
    <location>
        <begin position="70"/>
        <end position="88"/>
    </location>
</feature>
<accession>A0A9J9L0E0</accession>